<dbReference type="EMBL" id="FOSX01000056">
    <property type="protein sequence ID" value="SFL09917.1"/>
    <property type="molecule type" value="Genomic_DNA"/>
</dbReference>
<dbReference type="RefSeq" id="WP_090941520.1">
    <property type="nucleotide sequence ID" value="NZ_FOKJ01000058.1"/>
</dbReference>
<keyword evidence="3" id="KW-1185">Reference proteome</keyword>
<dbReference type="Proteomes" id="UP000198861">
    <property type="component" value="Unassembled WGS sequence"/>
</dbReference>
<proteinExistence type="predicted"/>
<sequence length="114" mass="12630">MNTVTIRVATPEEIDASIIEAWETGEPQGCFITFPTPELLWKTLTPKRWEIIKAMAGAGPLGIRELARRIDRDVKGVHTDAQALVQCGVLEKADDGKLEFPYDAVHVDFMVHAA</sequence>
<dbReference type="Proteomes" id="UP000199579">
    <property type="component" value="Unassembled WGS sequence"/>
</dbReference>
<reference evidence="2 4" key="1">
    <citation type="submission" date="2016-10" db="EMBL/GenBank/DDBJ databases">
        <authorList>
            <person name="de Groot N.N."/>
        </authorList>
    </citation>
    <scope>NUCLEOTIDE SEQUENCE [LARGE SCALE GENOMIC DNA]</scope>
    <source>
        <strain evidence="2 4">DSM 381</strain>
    </source>
</reference>
<accession>A0A1I4EZB6</accession>
<evidence type="ECO:0000313" key="4">
    <source>
        <dbReference type="Proteomes" id="UP000199579"/>
    </source>
</evidence>
<dbReference type="InterPro" id="IPR036390">
    <property type="entry name" value="WH_DNA-bd_sf"/>
</dbReference>
<dbReference type="AlphaFoldDB" id="A0A1I4EZB6"/>
<dbReference type="EMBL" id="FOKJ01000058">
    <property type="protein sequence ID" value="SFB48548.1"/>
    <property type="molecule type" value="Genomic_DNA"/>
</dbReference>
<evidence type="ECO:0000313" key="3">
    <source>
        <dbReference type="Proteomes" id="UP000198861"/>
    </source>
</evidence>
<evidence type="ECO:0000313" key="1">
    <source>
        <dbReference type="EMBL" id="SFB48548.1"/>
    </source>
</evidence>
<organism evidence="2 4">
    <name type="scientific">Azotobacter beijerinckii</name>
    <dbReference type="NCBI Taxonomy" id="170623"/>
    <lineage>
        <taxon>Bacteria</taxon>
        <taxon>Pseudomonadati</taxon>
        <taxon>Pseudomonadota</taxon>
        <taxon>Gammaproteobacteria</taxon>
        <taxon>Pseudomonadales</taxon>
        <taxon>Pseudomonadaceae</taxon>
        <taxon>Azotobacter</taxon>
    </lineage>
</organism>
<dbReference type="SUPFAM" id="SSF46785">
    <property type="entry name" value="Winged helix' DNA-binding domain"/>
    <property type="match status" value="1"/>
</dbReference>
<gene>
    <name evidence="1" type="ORF">SAMN04244571_03146</name>
    <name evidence="2" type="ORF">SAMN04244574_03102</name>
</gene>
<reference evidence="1 3" key="2">
    <citation type="submission" date="2016-10" db="EMBL/GenBank/DDBJ databases">
        <authorList>
            <person name="Varghese N."/>
            <person name="Submissions S."/>
        </authorList>
    </citation>
    <scope>NUCLEOTIDE SEQUENCE [LARGE SCALE GENOMIC DNA]</scope>
    <source>
        <strain evidence="1 3">DSM 282</strain>
    </source>
</reference>
<name>A0A1I4EZB6_9GAMM</name>
<protein>
    <submittedName>
        <fullName evidence="2">Predicted transcriptional regulator</fullName>
    </submittedName>
</protein>
<dbReference type="Pfam" id="PF25212">
    <property type="entry name" value="HVO_A0114"/>
    <property type="match status" value="1"/>
</dbReference>
<evidence type="ECO:0000313" key="2">
    <source>
        <dbReference type="EMBL" id="SFL09917.1"/>
    </source>
</evidence>